<keyword evidence="3" id="KW-1185">Reference proteome</keyword>
<comment type="caution">
    <text evidence="2">The sequence shown here is derived from an EMBL/GenBank/DDBJ whole genome shotgun (WGS) entry which is preliminary data.</text>
</comment>
<evidence type="ECO:0000313" key="2">
    <source>
        <dbReference type="EMBL" id="NRS92187.1"/>
    </source>
</evidence>
<accession>A0A8J8G921</accession>
<dbReference type="InterPro" id="IPR026341">
    <property type="entry name" value="T9SS_type_B"/>
</dbReference>
<feature type="signal peptide" evidence="1">
    <location>
        <begin position="1"/>
        <end position="18"/>
    </location>
</feature>
<protein>
    <submittedName>
        <fullName evidence="2">Gliding motility-associated-like protein</fullName>
    </submittedName>
</protein>
<keyword evidence="1" id="KW-0732">Signal</keyword>
<dbReference type="Proteomes" id="UP000610746">
    <property type="component" value="Unassembled WGS sequence"/>
</dbReference>
<dbReference type="Gene3D" id="2.60.120.380">
    <property type="match status" value="1"/>
</dbReference>
<dbReference type="Pfam" id="PF13585">
    <property type="entry name" value="CHU_C"/>
    <property type="match status" value="1"/>
</dbReference>
<feature type="chain" id="PRO_5035232844" evidence="1">
    <location>
        <begin position="19"/>
        <end position="680"/>
    </location>
</feature>
<proteinExistence type="predicted"/>
<gene>
    <name evidence="2" type="ORF">HNQ03_001255</name>
</gene>
<dbReference type="NCBIfam" id="TIGR04131">
    <property type="entry name" value="Bac_Flav_CTERM"/>
    <property type="match status" value="1"/>
</dbReference>
<reference evidence="2" key="1">
    <citation type="submission" date="2020-05" db="EMBL/GenBank/DDBJ databases">
        <title>Genomic Encyclopedia of Type Strains, Phase IV (KMG-V): Genome sequencing to study the core and pangenomes of soil and plant-associated prokaryotes.</title>
        <authorList>
            <person name="Whitman W."/>
        </authorList>
    </citation>
    <scope>NUCLEOTIDE SEQUENCE</scope>
    <source>
        <strain evidence="2">16F</strain>
    </source>
</reference>
<dbReference type="RefSeq" id="WP_173778802.1">
    <property type="nucleotide sequence ID" value="NZ_JABSNO010000007.1"/>
</dbReference>
<dbReference type="EMBL" id="JABSNO010000007">
    <property type="protein sequence ID" value="NRS92187.1"/>
    <property type="molecule type" value="Genomic_DNA"/>
</dbReference>
<evidence type="ECO:0000313" key="3">
    <source>
        <dbReference type="Proteomes" id="UP000610746"/>
    </source>
</evidence>
<sequence length="680" mass="72935">MKKFLLFFTIIFSQFAYSQSDCISAIPLCGNSAISYTPTGPGLVLETLGGCLSDDENFSVWYSFTAATTGTLSFTITPNNLANDYDFGVYGPNPSCAALGTPIRCNFSGTPGLTGLSDTQTGSQWSPILNVIAGEVYFIVVDNYSNSQFGFSLTFGGTALLTSPFNNPTVQPNPFIAPGLNADGNILICSNPATFDFSTLSTGIINGNPNFTVAYYLTPNNLLTNTSPITTPIVVNTAATYYYAIKYTDPANPSNAANQCTINGEIRFVQGAIVVNNATISGCANNNATTAVFNLTTAAVFAGPAGNTFQYYPTLADLNNNTNLITNPTTYTSAPGDVYVKVTTAQGCTGSSKITLVFFAPIVQTPATLVSCFIEGNPTTAMFDLTSANVSSTTGVVKTYFKTNQDAVNQTNQIPNAAATAYIAGNSEIFVRVTSTNGCWNIVKVTLTVTPPVYSTVLKDKIICVEDTTTLDAGTGFDGYRWSTGATTQTITNVSVGNYYVDLRKNGCVTRQAVKVLASQIPVITNIEITNNTAVITVNGGLPPYKYSVDGTNFQDSNTFTNLPRGINTIYVKDSYDCNPVFVDVDVLNLVNAISPNGDNVNDYVDYSALSYKKALTFTVYDRYGNQLYVADKNNQYKWAGTANGGRKIITGTYWYSITWEESATNTLVSYSGWILVKNQ</sequence>
<dbReference type="AlphaFoldDB" id="A0A8J8G921"/>
<organism evidence="2 3">
    <name type="scientific">Frigoriflavimonas asaccharolytica</name>
    <dbReference type="NCBI Taxonomy" id="2735899"/>
    <lineage>
        <taxon>Bacteria</taxon>
        <taxon>Pseudomonadati</taxon>
        <taxon>Bacteroidota</taxon>
        <taxon>Flavobacteriia</taxon>
        <taxon>Flavobacteriales</taxon>
        <taxon>Weeksellaceae</taxon>
        <taxon>Frigoriflavimonas</taxon>
    </lineage>
</organism>
<evidence type="ECO:0000256" key="1">
    <source>
        <dbReference type="SAM" id="SignalP"/>
    </source>
</evidence>
<name>A0A8J8G921_9FLAO</name>